<name>A0A150J8M3_9EURY</name>
<sequence length="377" mass="41975">MEKKQKTENGNGKLAVIERANSISPATGGALRVVEVALEKLEAMRALATTLLRSGFLPEAINSVEKAVTIMLKGLELGVPTMTALANISVIKGKPVVQGNIMLALIAQAGGKWEIKEQTEKSCIIKFSRPGFGDYIAKFTIADAERAGLLAKKGDIWTQYPQLMLFWRAVAIGARTLFPDIITGMYLPEELGDHVVLDNDGNVQVVEDIEVVEPKKTIILKPKKAKEQIVEETVQEIISDPVYQPTNKPGKKDDTVKSETVKDEPPLEDKIIKTLENNDQVNKVVERVKEVFDTEQAADETRKKKFVQTMQALEKRLRAAANNDLEVGEALYELYSSYKCNGLNDFQIPSDMERCYFKLKQMVEVKEAGLKLPLKKK</sequence>
<accession>A0A150ISA3</accession>
<evidence type="ECO:0000256" key="1">
    <source>
        <dbReference type="SAM" id="MobiDB-lite"/>
    </source>
</evidence>
<dbReference type="EMBL" id="LNGF01000015">
    <property type="protein sequence ID" value="KYC47846.1"/>
    <property type="molecule type" value="Genomic_DNA"/>
</dbReference>
<evidence type="ECO:0000313" key="3">
    <source>
        <dbReference type="EMBL" id="KYC53551.1"/>
    </source>
</evidence>
<dbReference type="EMBL" id="LNGC01000004">
    <property type="protein sequence ID" value="KYC53551.1"/>
    <property type="molecule type" value="Genomic_DNA"/>
</dbReference>
<gene>
    <name evidence="3" type="ORF">AMQ22_00222</name>
    <name evidence="2" type="ORF">APG11_00821</name>
</gene>
<dbReference type="Proteomes" id="UP000091929">
    <property type="component" value="Unassembled WGS sequence"/>
</dbReference>
<reference evidence="4 5" key="1">
    <citation type="journal article" date="2016" name="ISME J.">
        <title>Chasing the elusive Euryarchaeota class WSA2: genomes reveal a uniquely fastidious methyl-reducing methanogen.</title>
        <authorList>
            <person name="Nobu M.K."/>
            <person name="Narihiro T."/>
            <person name="Kuroda K."/>
            <person name="Mei R."/>
            <person name="Liu W.T."/>
        </authorList>
    </citation>
    <scope>NUCLEOTIDE SEQUENCE [LARGE SCALE GENOMIC DNA]</scope>
    <source>
        <strain evidence="2">B15fssc0709_Meth_Bin003</strain>
        <strain evidence="3">U1lsi0528_Bin055</strain>
    </source>
</reference>
<dbReference type="AlphaFoldDB" id="A0A150J8M3"/>
<accession>A0A150J8M3</accession>
<evidence type="ECO:0000313" key="4">
    <source>
        <dbReference type="Proteomes" id="UP000075398"/>
    </source>
</evidence>
<evidence type="ECO:0000313" key="2">
    <source>
        <dbReference type="EMBL" id="KYC47846.1"/>
    </source>
</evidence>
<dbReference type="Proteomes" id="UP000075398">
    <property type="component" value="Unassembled WGS sequence"/>
</dbReference>
<evidence type="ECO:0008006" key="6">
    <source>
        <dbReference type="Google" id="ProtNLM"/>
    </source>
</evidence>
<feature type="compositionally biased region" description="Basic and acidic residues" evidence="1">
    <location>
        <begin position="250"/>
        <end position="262"/>
    </location>
</feature>
<comment type="caution">
    <text evidence="3">The sequence shown here is derived from an EMBL/GenBank/DDBJ whole genome shotgun (WGS) entry which is preliminary data.</text>
</comment>
<proteinExistence type="predicted"/>
<evidence type="ECO:0000313" key="5">
    <source>
        <dbReference type="Proteomes" id="UP000091929"/>
    </source>
</evidence>
<organism evidence="3 4">
    <name type="scientific">Candidatus Methanofastidiosum methylothiophilum</name>
    <dbReference type="NCBI Taxonomy" id="1705564"/>
    <lineage>
        <taxon>Archaea</taxon>
        <taxon>Methanobacteriati</taxon>
        <taxon>Methanobacteriota</taxon>
        <taxon>Stenosarchaea group</taxon>
        <taxon>Candidatus Methanofastidiosia</taxon>
        <taxon>Candidatus Methanofastidiosales</taxon>
        <taxon>Candidatus Methanofastidiosaceae</taxon>
        <taxon>Candidatus Methanofastidiosum</taxon>
    </lineage>
</organism>
<protein>
    <recommendedName>
        <fullName evidence="6">RecT family protein</fullName>
    </recommendedName>
</protein>
<feature type="region of interest" description="Disordered" evidence="1">
    <location>
        <begin position="242"/>
        <end position="262"/>
    </location>
</feature>